<dbReference type="InterPro" id="IPR051276">
    <property type="entry name" value="Saccharopine_DH-like_oxidrdct"/>
</dbReference>
<dbReference type="GO" id="GO:0009247">
    <property type="term" value="P:glycolipid biosynthetic process"/>
    <property type="evidence" value="ECO:0007669"/>
    <property type="project" value="TreeGrafter"/>
</dbReference>
<dbReference type="VEuPathDB" id="VectorBase:LOC119167696"/>
<name>A0A9J6E2J2_RHIMP</name>
<sequence>MSSRELDIVLFGASGVTGLYVVEELHRSSEGLRWGVAGRNSDKLRSTLREAAKNLGLEECDYGYHLGACSGTSKSNYKAMADAAKRSWKCQTCVILAARGPPKVTRQARNEQSLSEKMLIEKKKLNELPEIKQKQDVLFQVKETVEGMEKSVQHLSD</sequence>
<gene>
    <name evidence="1" type="ORF">HPB51_017666</name>
</gene>
<reference evidence="1" key="2">
    <citation type="submission" date="2021-09" db="EMBL/GenBank/DDBJ databases">
        <authorList>
            <person name="Jia N."/>
            <person name="Wang J."/>
            <person name="Shi W."/>
            <person name="Du L."/>
            <person name="Sun Y."/>
            <person name="Zhan W."/>
            <person name="Jiang J."/>
            <person name="Wang Q."/>
            <person name="Zhang B."/>
            <person name="Ji P."/>
            <person name="Sakyi L.B."/>
            <person name="Cui X."/>
            <person name="Yuan T."/>
            <person name="Jiang B."/>
            <person name="Yang W."/>
            <person name="Lam T.T.-Y."/>
            <person name="Chang Q."/>
            <person name="Ding S."/>
            <person name="Wang X."/>
            <person name="Zhu J."/>
            <person name="Ruan X."/>
            <person name="Zhao L."/>
            <person name="Wei J."/>
            <person name="Que T."/>
            <person name="Du C."/>
            <person name="Cheng J."/>
            <person name="Dai P."/>
            <person name="Han X."/>
            <person name="Huang E."/>
            <person name="Gao Y."/>
            <person name="Liu J."/>
            <person name="Shao H."/>
            <person name="Ye R."/>
            <person name="Li L."/>
            <person name="Wei W."/>
            <person name="Wang X."/>
            <person name="Wang C."/>
            <person name="Huo Q."/>
            <person name="Li W."/>
            <person name="Guo W."/>
            <person name="Chen H."/>
            <person name="Chen S."/>
            <person name="Zhou L."/>
            <person name="Zhou L."/>
            <person name="Ni X."/>
            <person name="Tian J."/>
            <person name="Zhou Y."/>
            <person name="Sheng Y."/>
            <person name="Liu T."/>
            <person name="Pan Y."/>
            <person name="Xia L."/>
            <person name="Li J."/>
            <person name="Zhao F."/>
            <person name="Cao W."/>
        </authorList>
    </citation>
    <scope>NUCLEOTIDE SEQUENCE</scope>
    <source>
        <strain evidence="1">Rmic-2018</strain>
        <tissue evidence="1">Larvae</tissue>
    </source>
</reference>
<dbReference type="PANTHER" id="PTHR12286:SF5">
    <property type="entry name" value="SACCHAROPINE DEHYDROGENASE-LIKE OXIDOREDUCTASE"/>
    <property type="match status" value="1"/>
</dbReference>
<dbReference type="AlphaFoldDB" id="A0A9J6E2J2"/>
<evidence type="ECO:0000313" key="2">
    <source>
        <dbReference type="Proteomes" id="UP000821866"/>
    </source>
</evidence>
<organism evidence="1 2">
    <name type="scientific">Rhipicephalus microplus</name>
    <name type="common">Cattle tick</name>
    <name type="synonym">Boophilus microplus</name>
    <dbReference type="NCBI Taxonomy" id="6941"/>
    <lineage>
        <taxon>Eukaryota</taxon>
        <taxon>Metazoa</taxon>
        <taxon>Ecdysozoa</taxon>
        <taxon>Arthropoda</taxon>
        <taxon>Chelicerata</taxon>
        <taxon>Arachnida</taxon>
        <taxon>Acari</taxon>
        <taxon>Parasitiformes</taxon>
        <taxon>Ixodida</taxon>
        <taxon>Ixodoidea</taxon>
        <taxon>Ixodidae</taxon>
        <taxon>Rhipicephalinae</taxon>
        <taxon>Rhipicephalus</taxon>
        <taxon>Boophilus</taxon>
    </lineage>
</organism>
<dbReference type="Gene3D" id="3.40.50.720">
    <property type="entry name" value="NAD(P)-binding Rossmann-like Domain"/>
    <property type="match status" value="1"/>
</dbReference>
<reference evidence="1" key="1">
    <citation type="journal article" date="2020" name="Cell">
        <title>Large-Scale Comparative Analyses of Tick Genomes Elucidate Their Genetic Diversity and Vector Capacities.</title>
        <authorList>
            <consortium name="Tick Genome and Microbiome Consortium (TIGMIC)"/>
            <person name="Jia N."/>
            <person name="Wang J."/>
            <person name="Shi W."/>
            <person name="Du L."/>
            <person name="Sun Y."/>
            <person name="Zhan W."/>
            <person name="Jiang J.F."/>
            <person name="Wang Q."/>
            <person name="Zhang B."/>
            <person name="Ji P."/>
            <person name="Bell-Sakyi L."/>
            <person name="Cui X.M."/>
            <person name="Yuan T.T."/>
            <person name="Jiang B.G."/>
            <person name="Yang W.F."/>
            <person name="Lam T.T."/>
            <person name="Chang Q.C."/>
            <person name="Ding S.J."/>
            <person name="Wang X.J."/>
            <person name="Zhu J.G."/>
            <person name="Ruan X.D."/>
            <person name="Zhao L."/>
            <person name="Wei J.T."/>
            <person name="Ye R.Z."/>
            <person name="Que T.C."/>
            <person name="Du C.H."/>
            <person name="Zhou Y.H."/>
            <person name="Cheng J.X."/>
            <person name="Dai P.F."/>
            <person name="Guo W.B."/>
            <person name="Han X.H."/>
            <person name="Huang E.J."/>
            <person name="Li L.F."/>
            <person name="Wei W."/>
            <person name="Gao Y.C."/>
            <person name="Liu J.Z."/>
            <person name="Shao H.Z."/>
            <person name="Wang X."/>
            <person name="Wang C.C."/>
            <person name="Yang T.C."/>
            <person name="Huo Q.B."/>
            <person name="Li W."/>
            <person name="Chen H.Y."/>
            <person name="Chen S.E."/>
            <person name="Zhou L.G."/>
            <person name="Ni X.B."/>
            <person name="Tian J.H."/>
            <person name="Sheng Y."/>
            <person name="Liu T."/>
            <person name="Pan Y.S."/>
            <person name="Xia L.Y."/>
            <person name="Li J."/>
            <person name="Zhao F."/>
            <person name="Cao W.C."/>
        </authorList>
    </citation>
    <scope>NUCLEOTIDE SEQUENCE</scope>
    <source>
        <strain evidence="1">Rmic-2018</strain>
    </source>
</reference>
<evidence type="ECO:0000313" key="1">
    <source>
        <dbReference type="EMBL" id="KAH8028540.1"/>
    </source>
</evidence>
<proteinExistence type="predicted"/>
<protein>
    <submittedName>
        <fullName evidence="1">Uncharacterized protein</fullName>
    </submittedName>
</protein>
<keyword evidence="2" id="KW-1185">Reference proteome</keyword>
<dbReference type="EMBL" id="JABSTU010000006">
    <property type="protein sequence ID" value="KAH8028540.1"/>
    <property type="molecule type" value="Genomic_DNA"/>
</dbReference>
<dbReference type="GO" id="GO:0005811">
    <property type="term" value="C:lipid droplet"/>
    <property type="evidence" value="ECO:0007669"/>
    <property type="project" value="TreeGrafter"/>
</dbReference>
<dbReference type="GO" id="GO:0005886">
    <property type="term" value="C:plasma membrane"/>
    <property type="evidence" value="ECO:0007669"/>
    <property type="project" value="TreeGrafter"/>
</dbReference>
<accession>A0A9J6E2J2</accession>
<dbReference type="GO" id="GO:0005739">
    <property type="term" value="C:mitochondrion"/>
    <property type="evidence" value="ECO:0007669"/>
    <property type="project" value="TreeGrafter"/>
</dbReference>
<comment type="caution">
    <text evidence="1">The sequence shown here is derived from an EMBL/GenBank/DDBJ whole genome shotgun (WGS) entry which is preliminary data.</text>
</comment>
<dbReference type="PANTHER" id="PTHR12286">
    <property type="entry name" value="SACCHAROPINE DEHYDROGENASE-LIKE OXIDOREDUCTASE"/>
    <property type="match status" value="1"/>
</dbReference>
<dbReference type="Proteomes" id="UP000821866">
    <property type="component" value="Chromosome 4"/>
</dbReference>